<proteinExistence type="predicted"/>
<evidence type="ECO:0000313" key="2">
    <source>
        <dbReference type="EMBL" id="MBD3931953.1"/>
    </source>
</evidence>
<evidence type="ECO:0000256" key="1">
    <source>
        <dbReference type="SAM" id="Coils"/>
    </source>
</evidence>
<name>A0A927EYC0_9ACTN</name>
<feature type="coiled-coil region" evidence="1">
    <location>
        <begin position="51"/>
        <end position="78"/>
    </location>
</feature>
<dbReference type="Proteomes" id="UP000632289">
    <property type="component" value="Unassembled WGS sequence"/>
</dbReference>
<reference evidence="2" key="1">
    <citation type="submission" date="2020-09" db="EMBL/GenBank/DDBJ databases">
        <title>Secondary metabolite and genome analysis of marine Streptomyces chumphonensis KK1-2T.</title>
        <authorList>
            <person name="Phongsopitanun W."/>
            <person name="Kanchanasin P."/>
            <person name="Pittayakhajonwut P."/>
            <person name="Suwanborirux K."/>
            <person name="Tanasupawat S."/>
        </authorList>
    </citation>
    <scope>NUCLEOTIDE SEQUENCE</scope>
    <source>
        <strain evidence="2">KK1-2</strain>
    </source>
</reference>
<evidence type="ECO:0000313" key="3">
    <source>
        <dbReference type="Proteomes" id="UP000632289"/>
    </source>
</evidence>
<sequence>MSTRILGGIGISLDDCEHWQFELPGGTTVVHLNEVALHFGPDASPEGIRKLAATLHELAEARAEIARLRGEQDGAETGGADCGHPRTEPCGHDDYHNPHPWADHEHVWCPGHTAEGEMGGAR</sequence>
<dbReference type="AlphaFoldDB" id="A0A927EYC0"/>
<dbReference type="EMBL" id="JACXYU010000004">
    <property type="protein sequence ID" value="MBD3931953.1"/>
    <property type="molecule type" value="Genomic_DNA"/>
</dbReference>
<keyword evidence="3" id="KW-1185">Reference proteome</keyword>
<accession>A0A927EYC0</accession>
<organism evidence="2 3">
    <name type="scientific">Streptomyces chumphonensis</name>
    <dbReference type="NCBI Taxonomy" id="1214925"/>
    <lineage>
        <taxon>Bacteria</taxon>
        <taxon>Bacillati</taxon>
        <taxon>Actinomycetota</taxon>
        <taxon>Actinomycetes</taxon>
        <taxon>Kitasatosporales</taxon>
        <taxon>Streptomycetaceae</taxon>
        <taxon>Streptomyces</taxon>
    </lineage>
</organism>
<dbReference type="RefSeq" id="WP_191209264.1">
    <property type="nucleotide sequence ID" value="NZ_BAABKL010000036.1"/>
</dbReference>
<keyword evidence="1" id="KW-0175">Coiled coil</keyword>
<protein>
    <submittedName>
        <fullName evidence="2">Uncharacterized protein</fullName>
    </submittedName>
</protein>
<gene>
    <name evidence="2" type="ORF">IF129_10335</name>
</gene>
<comment type="caution">
    <text evidence="2">The sequence shown here is derived from an EMBL/GenBank/DDBJ whole genome shotgun (WGS) entry which is preliminary data.</text>
</comment>